<keyword evidence="2" id="KW-1185">Reference proteome</keyword>
<dbReference type="EMBL" id="CP020373">
    <property type="protein sequence ID" value="AZQ12082.1"/>
    <property type="molecule type" value="Genomic_DNA"/>
</dbReference>
<name>A0ABM7DQW1_9GAMM</name>
<accession>A0ABM7DQW1</accession>
<evidence type="ECO:0000313" key="1">
    <source>
        <dbReference type="EMBL" id="AZQ12082.1"/>
    </source>
</evidence>
<dbReference type="Proteomes" id="UP000278437">
    <property type="component" value="Chromosome"/>
</dbReference>
<evidence type="ECO:0000313" key="2">
    <source>
        <dbReference type="Proteomes" id="UP000278437"/>
    </source>
</evidence>
<sequence length="39" mass="4581">MKYLTKLVNHLKGEWHDISAVGVSQWELGRETRDRRTGL</sequence>
<protein>
    <submittedName>
        <fullName evidence="1">Uncharacterized protein</fullName>
    </submittedName>
</protein>
<proteinExistence type="predicted"/>
<gene>
    <name evidence="1" type="ORF">STH12_03018</name>
</gene>
<reference evidence="2" key="1">
    <citation type="submission" date="2017-03" db="EMBL/GenBank/DDBJ databases">
        <title>Full genome sequence of a non-lethal Shewanella isolate that potentiates virulence of Vibio parahaemolyticus causing acute hepatopancreatic necrosis disease (AHPND) in shrimp.</title>
        <authorList>
            <person name="Prachumwat A."/>
            <person name="Sritunyalucksana K."/>
        </authorList>
    </citation>
    <scope>NUCLEOTIDE SEQUENCE [LARGE SCALE GENOMIC DNA]</scope>
    <source>
        <strain evidence="2">TH2012</strain>
    </source>
</reference>
<organism evidence="1 2">
    <name type="scientific">Shewanella khirikhana</name>
    <dbReference type="NCBI Taxonomy" id="1965282"/>
    <lineage>
        <taxon>Bacteria</taxon>
        <taxon>Pseudomonadati</taxon>
        <taxon>Pseudomonadota</taxon>
        <taxon>Gammaproteobacteria</taxon>
        <taxon>Alteromonadales</taxon>
        <taxon>Shewanellaceae</taxon>
        <taxon>Shewanella</taxon>
    </lineage>
</organism>